<dbReference type="STRING" id="1888891.DSOL_4280"/>
<feature type="domain" description="Response regulatory" evidence="7">
    <location>
        <begin position="4"/>
        <end position="117"/>
    </location>
</feature>
<evidence type="ECO:0000256" key="1">
    <source>
        <dbReference type="ARBA" id="ARBA00018672"/>
    </source>
</evidence>
<dbReference type="GO" id="GO:0032993">
    <property type="term" value="C:protein-DNA complex"/>
    <property type="evidence" value="ECO:0007669"/>
    <property type="project" value="TreeGrafter"/>
</dbReference>
<proteinExistence type="predicted"/>
<dbReference type="Pfam" id="PF00072">
    <property type="entry name" value="Response_reg"/>
    <property type="match status" value="1"/>
</dbReference>
<keyword evidence="3" id="KW-0238">DNA-binding</keyword>
<gene>
    <name evidence="8" type="ORF">DSOL_4280</name>
</gene>
<keyword evidence="2" id="KW-0805">Transcription regulation</keyword>
<dbReference type="SMART" id="SM00448">
    <property type="entry name" value="REC"/>
    <property type="match status" value="1"/>
</dbReference>
<dbReference type="Proteomes" id="UP000186102">
    <property type="component" value="Unassembled WGS sequence"/>
</dbReference>
<sequence>MNKKVLVADYDERIRDIVCVYLEADGFTVYQAEDGDETLELVGKDKPDLVIIDLVIAKLDAWAVFKTLKQEAKIPLIMLTGKGEENDRVLIFDLGADDYVEKPFKPRELITRIKTVLRRQ</sequence>
<name>A0A1Q8QL05_9FIRM</name>
<evidence type="ECO:0000313" key="9">
    <source>
        <dbReference type="Proteomes" id="UP000186102"/>
    </source>
</evidence>
<dbReference type="InterPro" id="IPR039420">
    <property type="entry name" value="WalR-like"/>
</dbReference>
<keyword evidence="9" id="KW-1185">Reference proteome</keyword>
<evidence type="ECO:0000256" key="6">
    <source>
        <dbReference type="PROSITE-ProRule" id="PRU00169"/>
    </source>
</evidence>
<evidence type="ECO:0000259" key="7">
    <source>
        <dbReference type="PROSITE" id="PS50110"/>
    </source>
</evidence>
<protein>
    <recommendedName>
        <fullName evidence="1">Stage 0 sporulation protein A homolog</fullName>
    </recommendedName>
</protein>
<organism evidence="8 9">
    <name type="scientific">Desulfosporosinus metallidurans</name>
    <dbReference type="NCBI Taxonomy" id="1888891"/>
    <lineage>
        <taxon>Bacteria</taxon>
        <taxon>Bacillati</taxon>
        <taxon>Bacillota</taxon>
        <taxon>Clostridia</taxon>
        <taxon>Eubacteriales</taxon>
        <taxon>Desulfitobacteriaceae</taxon>
        <taxon>Desulfosporosinus</taxon>
    </lineage>
</organism>
<comment type="function">
    <text evidence="5">May play the central regulatory role in sporulation. It may be an element of the effector pathway responsible for the activation of sporulation genes in response to nutritional stress. Spo0A may act in concert with spo0H (a sigma factor) to control the expression of some genes that are critical to the sporulation process.</text>
</comment>
<dbReference type="GO" id="GO:0000976">
    <property type="term" value="F:transcription cis-regulatory region binding"/>
    <property type="evidence" value="ECO:0007669"/>
    <property type="project" value="TreeGrafter"/>
</dbReference>
<dbReference type="SUPFAM" id="SSF52172">
    <property type="entry name" value="CheY-like"/>
    <property type="match status" value="1"/>
</dbReference>
<dbReference type="EMBL" id="MLBF01000048">
    <property type="protein sequence ID" value="OLN28023.1"/>
    <property type="molecule type" value="Genomic_DNA"/>
</dbReference>
<dbReference type="PROSITE" id="PS50110">
    <property type="entry name" value="RESPONSE_REGULATORY"/>
    <property type="match status" value="1"/>
</dbReference>
<evidence type="ECO:0000256" key="4">
    <source>
        <dbReference type="ARBA" id="ARBA00023163"/>
    </source>
</evidence>
<dbReference type="Gene3D" id="3.40.50.2300">
    <property type="match status" value="1"/>
</dbReference>
<dbReference type="AlphaFoldDB" id="A0A1Q8QL05"/>
<evidence type="ECO:0000256" key="5">
    <source>
        <dbReference type="ARBA" id="ARBA00024867"/>
    </source>
</evidence>
<dbReference type="GO" id="GO:0000156">
    <property type="term" value="F:phosphorelay response regulator activity"/>
    <property type="evidence" value="ECO:0007669"/>
    <property type="project" value="TreeGrafter"/>
</dbReference>
<dbReference type="PANTHER" id="PTHR48111">
    <property type="entry name" value="REGULATOR OF RPOS"/>
    <property type="match status" value="1"/>
</dbReference>
<evidence type="ECO:0000313" key="8">
    <source>
        <dbReference type="EMBL" id="OLN28023.1"/>
    </source>
</evidence>
<dbReference type="RefSeq" id="WP_075366643.1">
    <property type="nucleotide sequence ID" value="NZ_MLBF01000048.1"/>
</dbReference>
<dbReference type="PANTHER" id="PTHR48111:SF73">
    <property type="entry name" value="ALKALINE PHOSPHATASE SYNTHESIS TRANSCRIPTIONAL REGULATORY PROTEIN PHOP"/>
    <property type="match status" value="1"/>
</dbReference>
<evidence type="ECO:0000256" key="3">
    <source>
        <dbReference type="ARBA" id="ARBA00023125"/>
    </source>
</evidence>
<dbReference type="InterPro" id="IPR001789">
    <property type="entry name" value="Sig_transdc_resp-reg_receiver"/>
</dbReference>
<evidence type="ECO:0000256" key="2">
    <source>
        <dbReference type="ARBA" id="ARBA00023015"/>
    </source>
</evidence>
<dbReference type="InterPro" id="IPR011006">
    <property type="entry name" value="CheY-like_superfamily"/>
</dbReference>
<dbReference type="GO" id="GO:0005829">
    <property type="term" value="C:cytosol"/>
    <property type="evidence" value="ECO:0007669"/>
    <property type="project" value="TreeGrafter"/>
</dbReference>
<accession>A0A1Q8QL05</accession>
<dbReference type="GO" id="GO:0006355">
    <property type="term" value="P:regulation of DNA-templated transcription"/>
    <property type="evidence" value="ECO:0007669"/>
    <property type="project" value="TreeGrafter"/>
</dbReference>
<keyword evidence="4" id="KW-0804">Transcription</keyword>
<comment type="caution">
    <text evidence="8">The sequence shown here is derived from an EMBL/GenBank/DDBJ whole genome shotgun (WGS) entry which is preliminary data.</text>
</comment>
<feature type="modified residue" description="4-aspartylphosphate" evidence="6">
    <location>
        <position position="53"/>
    </location>
</feature>
<reference evidence="8 9" key="1">
    <citation type="submission" date="2016-09" db="EMBL/GenBank/DDBJ databases">
        <title>Complete genome of Desulfosporosinus sp. OL.</title>
        <authorList>
            <person name="Mardanov A."/>
            <person name="Beletsky A."/>
            <person name="Panova A."/>
            <person name="Karnachuk O."/>
            <person name="Ravin N."/>
        </authorList>
    </citation>
    <scope>NUCLEOTIDE SEQUENCE [LARGE SCALE GENOMIC DNA]</scope>
    <source>
        <strain evidence="8 9">OL</strain>
    </source>
</reference>
<keyword evidence="6" id="KW-0597">Phosphoprotein</keyword>